<dbReference type="RefSeq" id="WP_193539265.1">
    <property type="nucleotide sequence ID" value="NZ_JADCLJ010000024.1"/>
</dbReference>
<evidence type="ECO:0000313" key="2">
    <source>
        <dbReference type="Proteomes" id="UP001516662"/>
    </source>
</evidence>
<gene>
    <name evidence="1" type="ORF">IMZ08_18705</name>
</gene>
<evidence type="ECO:0000313" key="1">
    <source>
        <dbReference type="EMBL" id="MBE4910071.1"/>
    </source>
</evidence>
<comment type="caution">
    <text evidence="1">The sequence shown here is derived from an EMBL/GenBank/DDBJ whole genome shotgun (WGS) entry which is preliminary data.</text>
</comment>
<accession>A0ABR9QNJ9</accession>
<dbReference type="EMBL" id="JADCLJ010000024">
    <property type="protein sequence ID" value="MBE4910071.1"/>
    <property type="molecule type" value="Genomic_DNA"/>
</dbReference>
<keyword evidence="2" id="KW-1185">Reference proteome</keyword>
<proteinExistence type="predicted"/>
<protein>
    <submittedName>
        <fullName evidence="1">Uncharacterized protein</fullName>
    </submittedName>
</protein>
<dbReference type="Proteomes" id="UP001516662">
    <property type="component" value="Unassembled WGS sequence"/>
</dbReference>
<organism evidence="1 2">
    <name type="scientific">Litchfieldia luteola</name>
    <dbReference type="NCBI Taxonomy" id="682179"/>
    <lineage>
        <taxon>Bacteria</taxon>
        <taxon>Bacillati</taxon>
        <taxon>Bacillota</taxon>
        <taxon>Bacilli</taxon>
        <taxon>Bacillales</taxon>
        <taxon>Bacillaceae</taxon>
        <taxon>Litchfieldia</taxon>
    </lineage>
</organism>
<name>A0ABR9QNJ9_9BACI</name>
<sequence>MKKYCILLILFLLIVSAVLVYFFTPLSAGKVFPETKNIERIYIDGLRGDNGEFYSFENIPIEDSDKLTRFSNILNGVEYSRISKSVDILNPYQFIGVTVFYRTHSEEIGHFKIQVNENGLLIVYNLEKTKYKIINSQGKEVFNQIKQFVQDSGINVQEPEVDRK</sequence>
<reference evidence="1 2" key="1">
    <citation type="submission" date="2020-10" db="EMBL/GenBank/DDBJ databases">
        <title>Bacillus sp. HD4P25, an endophyte from a halophyte.</title>
        <authorList>
            <person name="Sun J.-Q."/>
        </authorList>
    </citation>
    <scope>NUCLEOTIDE SEQUENCE [LARGE SCALE GENOMIC DNA]</scope>
    <source>
        <strain evidence="1 2">YIM 93174</strain>
    </source>
</reference>